<dbReference type="RefSeq" id="WP_041088745.1">
    <property type="nucleotide sequence ID" value="NZ_JXRP01000018.1"/>
</dbReference>
<name>A0A0C2R368_9BACL</name>
<dbReference type="EMBL" id="JXRP01000018">
    <property type="protein sequence ID" value="KIL44705.1"/>
    <property type="molecule type" value="Genomic_DNA"/>
</dbReference>
<keyword evidence="3" id="KW-1185">Reference proteome</keyword>
<feature type="transmembrane region" description="Helical" evidence="1">
    <location>
        <begin position="6"/>
        <end position="24"/>
    </location>
</feature>
<evidence type="ECO:0000313" key="2">
    <source>
        <dbReference type="EMBL" id="KIL44705.1"/>
    </source>
</evidence>
<dbReference type="OrthoDB" id="2454818at2"/>
<organism evidence="2 3">
    <name type="scientific">Jeotgalibacillus soli</name>
    <dbReference type="NCBI Taxonomy" id="889306"/>
    <lineage>
        <taxon>Bacteria</taxon>
        <taxon>Bacillati</taxon>
        <taxon>Bacillota</taxon>
        <taxon>Bacilli</taxon>
        <taxon>Bacillales</taxon>
        <taxon>Caryophanaceae</taxon>
        <taxon>Jeotgalibacillus</taxon>
    </lineage>
</organism>
<dbReference type="Proteomes" id="UP000031938">
    <property type="component" value="Unassembled WGS sequence"/>
</dbReference>
<evidence type="ECO:0000256" key="1">
    <source>
        <dbReference type="SAM" id="Phobius"/>
    </source>
</evidence>
<accession>A0A0C2R368</accession>
<evidence type="ECO:0000313" key="3">
    <source>
        <dbReference type="Proteomes" id="UP000031938"/>
    </source>
</evidence>
<sequence length="77" mass="8651">MSQWMIILAIVFLIISVIAAVMTLKITAGQSDGKNEKDDSIPEGPGRHRVTLNPIFLTYIFAAVLSLGYIMYWMFKT</sequence>
<feature type="transmembrane region" description="Helical" evidence="1">
    <location>
        <begin position="56"/>
        <end position="75"/>
    </location>
</feature>
<protein>
    <submittedName>
        <fullName evidence="2">Uncharacterized protein</fullName>
    </submittedName>
</protein>
<dbReference type="STRING" id="889306.KP78_22490"/>
<keyword evidence="1" id="KW-1133">Transmembrane helix</keyword>
<keyword evidence="1" id="KW-0812">Transmembrane</keyword>
<proteinExistence type="predicted"/>
<comment type="caution">
    <text evidence="2">The sequence shown here is derived from an EMBL/GenBank/DDBJ whole genome shotgun (WGS) entry which is preliminary data.</text>
</comment>
<gene>
    <name evidence="2" type="ORF">KP78_22490</name>
</gene>
<dbReference type="AlphaFoldDB" id="A0A0C2R368"/>
<dbReference type="PATRIC" id="fig|889306.3.peg.2262"/>
<keyword evidence="1" id="KW-0472">Membrane</keyword>
<reference evidence="2 3" key="1">
    <citation type="submission" date="2015-01" db="EMBL/GenBank/DDBJ databases">
        <title>Genome sequencing of Jeotgalibacillus soli.</title>
        <authorList>
            <person name="Goh K.M."/>
            <person name="Chan K.-G."/>
            <person name="Yaakop A.S."/>
            <person name="Ee R."/>
            <person name="Gan H.M."/>
            <person name="Chan C.S."/>
        </authorList>
    </citation>
    <scope>NUCLEOTIDE SEQUENCE [LARGE SCALE GENOMIC DNA]</scope>
    <source>
        <strain evidence="2 3">P9</strain>
    </source>
</reference>